<accession>A0A484LEA3</accession>
<protein>
    <submittedName>
        <fullName evidence="1">Uncharacterized protein</fullName>
    </submittedName>
</protein>
<evidence type="ECO:0000313" key="1">
    <source>
        <dbReference type="EMBL" id="VFQ74644.1"/>
    </source>
</evidence>
<gene>
    <name evidence="1" type="ORF">CCAM_LOCUS16420</name>
</gene>
<dbReference type="Proteomes" id="UP000595140">
    <property type="component" value="Unassembled WGS sequence"/>
</dbReference>
<reference evidence="1 2" key="1">
    <citation type="submission" date="2018-04" db="EMBL/GenBank/DDBJ databases">
        <authorList>
            <person name="Vogel A."/>
        </authorList>
    </citation>
    <scope>NUCLEOTIDE SEQUENCE [LARGE SCALE GENOMIC DNA]</scope>
</reference>
<dbReference type="EMBL" id="OOIL02001340">
    <property type="protein sequence ID" value="VFQ74644.1"/>
    <property type="molecule type" value="Genomic_DNA"/>
</dbReference>
<name>A0A484LEA3_9ASTE</name>
<organism evidence="1 2">
    <name type="scientific">Cuscuta campestris</name>
    <dbReference type="NCBI Taxonomy" id="132261"/>
    <lineage>
        <taxon>Eukaryota</taxon>
        <taxon>Viridiplantae</taxon>
        <taxon>Streptophyta</taxon>
        <taxon>Embryophyta</taxon>
        <taxon>Tracheophyta</taxon>
        <taxon>Spermatophyta</taxon>
        <taxon>Magnoliopsida</taxon>
        <taxon>eudicotyledons</taxon>
        <taxon>Gunneridae</taxon>
        <taxon>Pentapetalae</taxon>
        <taxon>asterids</taxon>
        <taxon>lamiids</taxon>
        <taxon>Solanales</taxon>
        <taxon>Convolvulaceae</taxon>
        <taxon>Cuscuteae</taxon>
        <taxon>Cuscuta</taxon>
        <taxon>Cuscuta subgen. Grammica</taxon>
        <taxon>Cuscuta sect. Cleistogrammica</taxon>
    </lineage>
</organism>
<dbReference type="AlphaFoldDB" id="A0A484LEA3"/>
<evidence type="ECO:0000313" key="2">
    <source>
        <dbReference type="Proteomes" id="UP000595140"/>
    </source>
</evidence>
<proteinExistence type="predicted"/>
<sequence length="95" mass="10883">MDLCPLAFKDGHGLLKGSSPLPRWTHNGVYSLKKPSLAYGIMSLSKLIKNSTNITNYITARRDNSFMSISIQRWSLTFKRLFIFPKMDIQPYNSL</sequence>
<keyword evidence="2" id="KW-1185">Reference proteome</keyword>